<dbReference type="RefSeq" id="WP_045363145.1">
    <property type="nucleotide sequence ID" value="NZ_AP018150.1"/>
</dbReference>
<protein>
    <submittedName>
        <fullName evidence="2">DNA polymerase</fullName>
    </submittedName>
</protein>
<name>A0A2Z6ETB5_9BURK</name>
<feature type="region of interest" description="Disordered" evidence="1">
    <location>
        <begin position="174"/>
        <end position="236"/>
    </location>
</feature>
<evidence type="ECO:0000313" key="2">
    <source>
        <dbReference type="EMBL" id="BBE08663.1"/>
    </source>
</evidence>
<sequence>MLKGNLTTKTGTAEIHDLSTPSPTSVEKGKGKPSQPSSSTEGALSGLMTGHPNSPRTGARRIMKTAEADPYSTVTPNLGPKSGSHPNLSFEKGGGFLVTTEKKRNLTSDEARIKNENNLQKYNEIKLTKPKAKEPKLVDENTTITEFKGGIEYHPPGGIHSNYPTMVDYEGGGSYLRTTHEVPPDDKTRTGRHGDFKPDTTFDHQSLKGRSARVENPEIPPNSSDSPPPSPDTAHQIMRGIYQDSAQAVALINSGKPYQEISETMRNLNVGGGNEATTSTSSKAGGEKST</sequence>
<keyword evidence="3" id="KW-1185">Reference proteome</keyword>
<accession>A0A2Z6ETB5</accession>
<evidence type="ECO:0000256" key="1">
    <source>
        <dbReference type="SAM" id="MobiDB-lite"/>
    </source>
</evidence>
<feature type="compositionally biased region" description="Polar residues" evidence="1">
    <location>
        <begin position="1"/>
        <end position="11"/>
    </location>
</feature>
<feature type="region of interest" description="Disordered" evidence="1">
    <location>
        <begin position="1"/>
        <end position="96"/>
    </location>
</feature>
<gene>
    <name evidence="2" type="ORF">MCB1EB_0502</name>
</gene>
<evidence type="ECO:0000313" key="3">
    <source>
        <dbReference type="Proteomes" id="UP000282597"/>
    </source>
</evidence>
<reference evidence="2 3" key="1">
    <citation type="journal article" date="2018" name="Microbes Environ.">
        <title>Comparative Genomic Insights into Endofungal Lifestyles of Two Bacterial Endosymbionts, Mycoavidus cysteinexigens and Burkholderia rhizoxinica.</title>
        <authorList>
            <person name="Sharmin D."/>
            <person name="Guo Y."/>
            <person name="Nishizawa T."/>
            <person name="Ohshima S."/>
            <person name="Sato Y."/>
            <person name="Takashima Y."/>
            <person name="Narisawa K."/>
            <person name="Ohta H."/>
        </authorList>
    </citation>
    <scope>NUCLEOTIDE SEQUENCE [LARGE SCALE GENOMIC DNA]</scope>
    <source>
        <strain evidence="2 3">B1-EB</strain>
    </source>
</reference>
<dbReference type="Proteomes" id="UP000282597">
    <property type="component" value="Chromosome"/>
</dbReference>
<feature type="region of interest" description="Disordered" evidence="1">
    <location>
        <begin position="265"/>
        <end position="290"/>
    </location>
</feature>
<organism evidence="2 3">
    <name type="scientific">Mycoavidus cysteinexigens</name>
    <dbReference type="NCBI Taxonomy" id="1553431"/>
    <lineage>
        <taxon>Bacteria</taxon>
        <taxon>Pseudomonadati</taxon>
        <taxon>Pseudomonadota</taxon>
        <taxon>Betaproteobacteria</taxon>
        <taxon>Burkholderiales</taxon>
        <taxon>Burkholderiaceae</taxon>
        <taxon>Mycoavidus</taxon>
    </lineage>
</organism>
<proteinExistence type="predicted"/>
<dbReference type="EMBL" id="AP018150">
    <property type="protein sequence ID" value="BBE08663.1"/>
    <property type="molecule type" value="Genomic_DNA"/>
</dbReference>
<feature type="compositionally biased region" description="Basic and acidic residues" evidence="1">
    <location>
        <begin position="178"/>
        <end position="216"/>
    </location>
</feature>
<dbReference type="AlphaFoldDB" id="A0A2Z6ETB5"/>
<dbReference type="KEGG" id="mcys:MCB1EB_0502"/>